<evidence type="ECO:0000313" key="3">
    <source>
        <dbReference type="EMBL" id="ODN05326.1"/>
    </source>
</evidence>
<evidence type="ECO:0000256" key="1">
    <source>
        <dbReference type="SAM" id="Phobius"/>
    </source>
</evidence>
<evidence type="ECO:0000259" key="2">
    <source>
        <dbReference type="Pfam" id="PF16033"/>
    </source>
</evidence>
<keyword evidence="4" id="KW-1185">Reference proteome</keyword>
<organism evidence="3 4">
    <name type="scientific">Orchesella cincta</name>
    <name type="common">Springtail</name>
    <name type="synonym">Podura cincta</name>
    <dbReference type="NCBI Taxonomy" id="48709"/>
    <lineage>
        <taxon>Eukaryota</taxon>
        <taxon>Metazoa</taxon>
        <taxon>Ecdysozoa</taxon>
        <taxon>Arthropoda</taxon>
        <taxon>Hexapoda</taxon>
        <taxon>Collembola</taxon>
        <taxon>Entomobryomorpha</taxon>
        <taxon>Entomobryoidea</taxon>
        <taxon>Orchesellidae</taxon>
        <taxon>Orchesellinae</taxon>
        <taxon>Orchesella</taxon>
    </lineage>
</organism>
<dbReference type="InterPro" id="IPR031993">
    <property type="entry name" value="DUF4789"/>
</dbReference>
<keyword evidence="1" id="KW-0812">Transmembrane</keyword>
<dbReference type="PANTHER" id="PTHR21177:SF4">
    <property type="entry name" value="IP06524P"/>
    <property type="match status" value="1"/>
</dbReference>
<keyword evidence="1" id="KW-0472">Membrane</keyword>
<keyword evidence="1" id="KW-1133">Transmembrane helix</keyword>
<accession>A0A1D2NK26</accession>
<feature type="transmembrane region" description="Helical" evidence="1">
    <location>
        <begin position="12"/>
        <end position="29"/>
    </location>
</feature>
<sequence length="468" mass="52963">MLFICRYLIKVNYFFYLLVFLVIGTATLVSSQNEAITTEDKLLPGCPTRGSETLLRYKKDNKCYKANSQGPCPENMILFPHPSAKTYGFCDCFDARGETPTEVAYLNNRNLSHCIPEVRAQVYVPERNRCYSVFDQGPCANGKWLVLNSTNYPVCAKNTCLNDDKETSGSKTKNALSPEFVFALSSTSKCYRTMSKGYCIKSKCNLEESTVTPNWSDETSLSLPPCHSFGEKLWLHHVSGENLPICFEAGTQGPCGESMTFYKDPRKTFETVGFCDCDDVVEVKSDIPECEVIQRPLIYYPHHNRCYAVFSQVVVTPLLYQVDTNANSTLCIPSFQESFSTHLYLSKGPCLHGMWLVLDDNRNPTCTSNVCLRRLRIADTTSTEDDYGLSFWFSENDECYRTQTRGYCNAGFVLKVVKNNWRPECQRDIEADCIMTEEVNIASLQCRPGNRLDSLRMCDAGNVTDVKK</sequence>
<dbReference type="EMBL" id="LJIJ01000025">
    <property type="protein sequence ID" value="ODN05326.1"/>
    <property type="molecule type" value="Genomic_DNA"/>
</dbReference>
<protein>
    <recommendedName>
        <fullName evidence="2">DUF4789 domain-containing protein</fullName>
    </recommendedName>
</protein>
<comment type="caution">
    <text evidence="3">The sequence shown here is derived from an EMBL/GenBank/DDBJ whole genome shotgun (WGS) entry which is preliminary data.</text>
</comment>
<gene>
    <name evidence="3" type="ORF">Ocin01_01376</name>
</gene>
<dbReference type="Proteomes" id="UP000094527">
    <property type="component" value="Unassembled WGS sequence"/>
</dbReference>
<evidence type="ECO:0000313" key="4">
    <source>
        <dbReference type="Proteomes" id="UP000094527"/>
    </source>
</evidence>
<dbReference type="AlphaFoldDB" id="A0A1D2NK26"/>
<reference evidence="3 4" key="1">
    <citation type="journal article" date="2016" name="Genome Biol. Evol.">
        <title>Gene Family Evolution Reflects Adaptation to Soil Environmental Stressors in the Genome of the Collembolan Orchesella cincta.</title>
        <authorList>
            <person name="Faddeeva-Vakhrusheva A."/>
            <person name="Derks M.F."/>
            <person name="Anvar S.Y."/>
            <person name="Agamennone V."/>
            <person name="Suring W."/>
            <person name="Smit S."/>
            <person name="van Straalen N.M."/>
            <person name="Roelofs D."/>
        </authorList>
    </citation>
    <scope>NUCLEOTIDE SEQUENCE [LARGE SCALE GENOMIC DNA]</scope>
    <source>
        <tissue evidence="3">Mixed pool</tissue>
    </source>
</reference>
<dbReference type="Pfam" id="PF16033">
    <property type="entry name" value="DUF4789"/>
    <property type="match status" value="1"/>
</dbReference>
<dbReference type="OrthoDB" id="6338576at2759"/>
<proteinExistence type="predicted"/>
<dbReference type="PANTHER" id="PTHR21177">
    <property type="entry name" value="IP06524P-RELATED"/>
    <property type="match status" value="1"/>
</dbReference>
<dbReference type="STRING" id="48709.A0A1D2NK26"/>
<feature type="domain" description="DUF4789" evidence="2">
    <location>
        <begin position="71"/>
        <end position="199"/>
    </location>
</feature>
<name>A0A1D2NK26_ORCCI</name>